<dbReference type="Pfam" id="PF13780">
    <property type="entry name" value="DUF4176"/>
    <property type="match status" value="1"/>
</dbReference>
<dbReference type="STRING" id="1123303.GCA_000372425_00646"/>
<proteinExistence type="predicted"/>
<gene>
    <name evidence="1" type="ORF">NCTC12278_01122</name>
</gene>
<keyword evidence="2" id="KW-1185">Reference proteome</keyword>
<dbReference type="Proteomes" id="UP000249495">
    <property type="component" value="Chromosome 1"/>
</dbReference>
<name>A0A2X3XZH6_9STRE</name>
<dbReference type="InterPro" id="IPR025233">
    <property type="entry name" value="DUF4176"/>
</dbReference>
<reference evidence="1 2" key="1">
    <citation type="submission" date="2018-06" db="EMBL/GenBank/DDBJ databases">
        <authorList>
            <consortium name="Pathogen Informatics"/>
            <person name="Doyle S."/>
        </authorList>
    </citation>
    <scope>NUCLEOTIDE SEQUENCE [LARGE SCALE GENOMIC DNA]</scope>
    <source>
        <strain evidence="1 2">NCTC12278</strain>
    </source>
</reference>
<organism evidence="1 2">
    <name type="scientific">Streptococcus ferus</name>
    <dbReference type="NCBI Taxonomy" id="1345"/>
    <lineage>
        <taxon>Bacteria</taxon>
        <taxon>Bacillati</taxon>
        <taxon>Bacillota</taxon>
        <taxon>Bacilli</taxon>
        <taxon>Lactobacillales</taxon>
        <taxon>Streptococcaceae</taxon>
        <taxon>Streptococcus</taxon>
    </lineage>
</organism>
<evidence type="ECO:0000313" key="1">
    <source>
        <dbReference type="EMBL" id="SQF40551.1"/>
    </source>
</evidence>
<dbReference type="AlphaFoldDB" id="A0A2X3XZH6"/>
<dbReference type="KEGG" id="sfer:NCTC12278_01122"/>
<sequence length="103" mass="11966">MMNKSTELLPLGSVVYLEEGTQKLVIIGRGVIFDDTDSGEQVFADYMGVLYPAGFQPESTIFFQHENVDKVVFEGYKDDEEMRFMEIYRDWSEDLNIPRKQID</sequence>
<evidence type="ECO:0000313" key="2">
    <source>
        <dbReference type="Proteomes" id="UP000249495"/>
    </source>
</evidence>
<protein>
    <submittedName>
        <fullName evidence="1">EsaC protein analog (Listeria type 3)</fullName>
    </submittedName>
</protein>
<accession>A0A2X3XZH6</accession>
<dbReference type="EMBL" id="LS483343">
    <property type="protein sequence ID" value="SQF40551.1"/>
    <property type="molecule type" value="Genomic_DNA"/>
</dbReference>